<keyword evidence="4" id="KW-1185">Reference proteome</keyword>
<feature type="signal peptide" evidence="2">
    <location>
        <begin position="1"/>
        <end position="23"/>
    </location>
</feature>
<accession>A0A6I4VMF9</accession>
<dbReference type="PROSITE" id="PS51257">
    <property type="entry name" value="PROKAR_LIPOPROTEIN"/>
    <property type="match status" value="1"/>
</dbReference>
<feature type="chain" id="PRO_5038369533" description="YtkA-like domain-containing protein" evidence="2">
    <location>
        <begin position="24"/>
        <end position="276"/>
    </location>
</feature>
<keyword evidence="2" id="KW-0732">Signal</keyword>
<evidence type="ECO:0000256" key="2">
    <source>
        <dbReference type="SAM" id="SignalP"/>
    </source>
</evidence>
<feature type="region of interest" description="Disordered" evidence="1">
    <location>
        <begin position="23"/>
        <end position="47"/>
    </location>
</feature>
<organism evidence="3 4">
    <name type="scientific">Shimazuella alba</name>
    <dbReference type="NCBI Taxonomy" id="2690964"/>
    <lineage>
        <taxon>Bacteria</taxon>
        <taxon>Bacillati</taxon>
        <taxon>Bacillota</taxon>
        <taxon>Bacilli</taxon>
        <taxon>Bacillales</taxon>
        <taxon>Thermoactinomycetaceae</taxon>
        <taxon>Shimazuella</taxon>
    </lineage>
</organism>
<dbReference type="RefSeq" id="WP_160799630.1">
    <property type="nucleotide sequence ID" value="NZ_WUUL01000001.1"/>
</dbReference>
<comment type="caution">
    <text evidence="3">The sequence shown here is derived from an EMBL/GenBank/DDBJ whole genome shotgun (WGS) entry which is preliminary data.</text>
</comment>
<proteinExistence type="predicted"/>
<feature type="compositionally biased region" description="Low complexity" evidence="1">
    <location>
        <begin position="23"/>
        <end position="36"/>
    </location>
</feature>
<gene>
    <name evidence="3" type="ORF">GSM42_02445</name>
</gene>
<dbReference type="EMBL" id="WUUL01000001">
    <property type="protein sequence ID" value="MXQ52627.1"/>
    <property type="molecule type" value="Genomic_DNA"/>
</dbReference>
<evidence type="ECO:0000313" key="3">
    <source>
        <dbReference type="EMBL" id="MXQ52627.1"/>
    </source>
</evidence>
<evidence type="ECO:0000313" key="4">
    <source>
        <dbReference type="Proteomes" id="UP000430692"/>
    </source>
</evidence>
<reference evidence="3 4" key="1">
    <citation type="submission" date="2019-12" db="EMBL/GenBank/DDBJ databases">
        <title>Whole-genome analyses of novel actinobacteria.</title>
        <authorList>
            <person name="Sahin N."/>
            <person name="Saygin H."/>
        </authorList>
    </citation>
    <scope>NUCLEOTIDE SEQUENCE [LARGE SCALE GENOMIC DNA]</scope>
    <source>
        <strain evidence="3 4">KC615</strain>
    </source>
</reference>
<protein>
    <recommendedName>
        <fullName evidence="5">YtkA-like domain-containing protein</fullName>
    </recommendedName>
</protein>
<evidence type="ECO:0008006" key="5">
    <source>
        <dbReference type="Google" id="ProtNLM"/>
    </source>
</evidence>
<dbReference type="AlphaFoldDB" id="A0A6I4VMF9"/>
<sequence>MMKHTIGILLVSAALLTACSTNTNSHSNHNQNQNAEHSNHNTKHQKEDLTKVTYSFKEGKAEAKKDTTIQIQIQDQTGKPIEKFDITHEKKLHLIVVSKDLRYFSHIHPEFKGKGLFEIKTQFPSGGEYKLFSDFVPTGGSSTTKSKWVNVEGESASPVPIQVDSSLTKSVEGKEISLSIDHLQAGKEAVLNFTIKNDQTKKPITNLQPYLGAVGHVVILTEDAKDYLHVHPIEEKATGPDAKFMTTFPKNGTYKIWGQFKHDGKVLTVPFVVKVS</sequence>
<name>A0A6I4VMF9_9BACL</name>
<dbReference type="Proteomes" id="UP000430692">
    <property type="component" value="Unassembled WGS sequence"/>
</dbReference>
<evidence type="ECO:0000256" key="1">
    <source>
        <dbReference type="SAM" id="MobiDB-lite"/>
    </source>
</evidence>